<dbReference type="SUPFAM" id="SSF56672">
    <property type="entry name" value="DNA/RNA polymerases"/>
    <property type="match status" value="1"/>
</dbReference>
<keyword evidence="1" id="KW-0548">Nucleotidyltransferase</keyword>
<dbReference type="CDD" id="cd09272">
    <property type="entry name" value="RNase_HI_RT_Ty1"/>
    <property type="match status" value="1"/>
</dbReference>
<sequence>MEYNLKLHSTSGTPLADQTSYRRLMGILLYLTHIRPDISYAVSFLSQFVSSPTDLHHKAAYRILKYIKGSPGKGIFFSADNNITLKGFSDSDWGACLDTRKSTTGWCFFLGSSLISWKSKKQTTISRSSAEAEYRALAMASCEAQWLLFLFVDLRINHSKPISLYCDNTSAMHIAANPIFHERTKHIEIDCHVVRERTLNGTIHLLHKPLIYSQSLFLHYHSTTLLPSLAC</sequence>
<proteinExistence type="predicted"/>
<dbReference type="OrthoDB" id="414945at2759"/>
<protein>
    <submittedName>
        <fullName evidence="1">Putative RNA-directed DNA polymerase</fullName>
    </submittedName>
</protein>
<dbReference type="EMBL" id="WOCE01000024">
    <property type="protein sequence ID" value="KAE9586231.1"/>
    <property type="molecule type" value="Genomic_DNA"/>
</dbReference>
<reference evidence="2" key="1">
    <citation type="journal article" date="2020" name="Nat. Commun.">
        <title>Genome sequence of the cluster root forming white lupin.</title>
        <authorList>
            <person name="Hufnagel B."/>
            <person name="Marques A."/>
            <person name="Soriano A."/>
            <person name="Marques L."/>
            <person name="Divol F."/>
            <person name="Doumas P."/>
            <person name="Sallet E."/>
            <person name="Mancinotti D."/>
            <person name="Carrere S."/>
            <person name="Marande W."/>
            <person name="Arribat S."/>
            <person name="Keller J."/>
            <person name="Huneau C."/>
            <person name="Blein T."/>
            <person name="Aime D."/>
            <person name="Laguerre M."/>
            <person name="Taylor J."/>
            <person name="Schubert V."/>
            <person name="Nelson M."/>
            <person name="Geu-Flores F."/>
            <person name="Crespi M."/>
            <person name="Gallardo-Guerrero K."/>
            <person name="Delaux P.-M."/>
            <person name="Salse J."/>
            <person name="Berges H."/>
            <person name="Guyot R."/>
            <person name="Gouzy J."/>
            <person name="Peret B."/>
        </authorList>
    </citation>
    <scope>NUCLEOTIDE SEQUENCE [LARGE SCALE GENOMIC DNA]</scope>
    <source>
        <strain evidence="2">cv. Amiga</strain>
    </source>
</reference>
<keyword evidence="1" id="KW-0695">RNA-directed DNA polymerase</keyword>
<gene>
    <name evidence="1" type="ORF">Lalb_Chr24g0399651</name>
</gene>
<keyword evidence="1" id="KW-0808">Transferase</keyword>
<comment type="caution">
    <text evidence="1">The sequence shown here is derived from an EMBL/GenBank/DDBJ whole genome shotgun (WGS) entry which is preliminary data.</text>
</comment>
<evidence type="ECO:0000313" key="2">
    <source>
        <dbReference type="Proteomes" id="UP000447434"/>
    </source>
</evidence>
<dbReference type="Proteomes" id="UP000447434">
    <property type="component" value="Chromosome 24"/>
</dbReference>
<dbReference type="PANTHER" id="PTHR11439">
    <property type="entry name" value="GAG-POL-RELATED RETROTRANSPOSON"/>
    <property type="match status" value="1"/>
</dbReference>
<name>A0A6A4NC06_LUPAL</name>
<keyword evidence="2" id="KW-1185">Reference proteome</keyword>
<dbReference type="InterPro" id="IPR043502">
    <property type="entry name" value="DNA/RNA_pol_sf"/>
</dbReference>
<dbReference type="GO" id="GO:0003964">
    <property type="term" value="F:RNA-directed DNA polymerase activity"/>
    <property type="evidence" value="ECO:0007669"/>
    <property type="project" value="UniProtKB-KW"/>
</dbReference>
<evidence type="ECO:0000313" key="1">
    <source>
        <dbReference type="EMBL" id="KAE9586231.1"/>
    </source>
</evidence>
<accession>A0A6A4NC06</accession>
<dbReference type="AlphaFoldDB" id="A0A6A4NC06"/>
<dbReference type="PANTHER" id="PTHR11439:SF470">
    <property type="entry name" value="CYSTEINE-RICH RLK (RECEPTOR-LIKE PROTEIN KINASE) 8"/>
    <property type="match status" value="1"/>
</dbReference>
<organism evidence="1 2">
    <name type="scientific">Lupinus albus</name>
    <name type="common">White lupine</name>
    <name type="synonym">Lupinus termis</name>
    <dbReference type="NCBI Taxonomy" id="3870"/>
    <lineage>
        <taxon>Eukaryota</taxon>
        <taxon>Viridiplantae</taxon>
        <taxon>Streptophyta</taxon>
        <taxon>Embryophyta</taxon>
        <taxon>Tracheophyta</taxon>
        <taxon>Spermatophyta</taxon>
        <taxon>Magnoliopsida</taxon>
        <taxon>eudicotyledons</taxon>
        <taxon>Gunneridae</taxon>
        <taxon>Pentapetalae</taxon>
        <taxon>rosids</taxon>
        <taxon>fabids</taxon>
        <taxon>Fabales</taxon>
        <taxon>Fabaceae</taxon>
        <taxon>Papilionoideae</taxon>
        <taxon>50 kb inversion clade</taxon>
        <taxon>genistoids sensu lato</taxon>
        <taxon>core genistoids</taxon>
        <taxon>Genisteae</taxon>
        <taxon>Lupinus</taxon>
    </lineage>
</organism>